<evidence type="ECO:0000256" key="1">
    <source>
        <dbReference type="SAM" id="MobiDB-lite"/>
    </source>
</evidence>
<reference evidence="3" key="1">
    <citation type="submission" date="2021-01" db="EMBL/GenBank/DDBJ databases">
        <title>Modified the classification status of verrucomicrobia.</title>
        <authorList>
            <person name="Feng X."/>
        </authorList>
    </citation>
    <scope>NUCLEOTIDE SEQUENCE</scope>
    <source>
        <strain evidence="3">KCTC 22201</strain>
    </source>
</reference>
<proteinExistence type="predicted"/>
<feature type="signal peptide" evidence="2">
    <location>
        <begin position="1"/>
        <end position="28"/>
    </location>
</feature>
<protein>
    <recommendedName>
        <fullName evidence="5">DUF4114 domain-containing protein</fullName>
    </recommendedName>
</protein>
<gene>
    <name evidence="3" type="ORF">JIN81_11605</name>
</gene>
<dbReference type="EMBL" id="JAENII010000008">
    <property type="protein sequence ID" value="MBK1827667.1"/>
    <property type="molecule type" value="Genomic_DNA"/>
</dbReference>
<evidence type="ECO:0000313" key="4">
    <source>
        <dbReference type="Proteomes" id="UP000658278"/>
    </source>
</evidence>
<dbReference type="AlphaFoldDB" id="A0A934RDP3"/>
<keyword evidence="2" id="KW-0732">Signal</keyword>
<sequence length="298" mass="31827">MKTSLRAALPAAALAMTLSFVSPTIALAGNGNGNNGNGNGNQPKEPLIPVGTLDAFPTLVQTGTHPTLTWDIQYPEAANDVVDVDPDDDTVTPTTDLCMEISVLGASYQIGTRRGKPVWGYVQAQVRIGGGTWNQFFYNTQDKVKPNQTYFASSVPAGQPIDIRARCYDGSRWKDWRSTGYPTDNVIALVNGQRPPSSVPAFNQGNIESFLEPYLDAGGYINIGPKDVIYLIELGQTNTNASGFDLQDLVVLASFDYCKNNNGHGNNVDGVDVSNPGQGGGGPNGEEDPSGNIDDEIR</sequence>
<dbReference type="RefSeq" id="WP_200279464.1">
    <property type="nucleotide sequence ID" value="NZ_JAENII010000008.1"/>
</dbReference>
<accession>A0A934RDP3</accession>
<dbReference type="Proteomes" id="UP000658278">
    <property type="component" value="Unassembled WGS sequence"/>
</dbReference>
<organism evidence="3 4">
    <name type="scientific">Haloferula rosea</name>
    <dbReference type="NCBI Taxonomy" id="490093"/>
    <lineage>
        <taxon>Bacteria</taxon>
        <taxon>Pseudomonadati</taxon>
        <taxon>Verrucomicrobiota</taxon>
        <taxon>Verrucomicrobiia</taxon>
        <taxon>Verrucomicrobiales</taxon>
        <taxon>Verrucomicrobiaceae</taxon>
        <taxon>Haloferula</taxon>
    </lineage>
</organism>
<evidence type="ECO:0008006" key="5">
    <source>
        <dbReference type="Google" id="ProtNLM"/>
    </source>
</evidence>
<keyword evidence="4" id="KW-1185">Reference proteome</keyword>
<name>A0A934RDP3_9BACT</name>
<feature type="compositionally biased region" description="Acidic residues" evidence="1">
    <location>
        <begin position="285"/>
        <end position="298"/>
    </location>
</feature>
<feature type="chain" id="PRO_5037967618" description="DUF4114 domain-containing protein" evidence="2">
    <location>
        <begin position="29"/>
        <end position="298"/>
    </location>
</feature>
<comment type="caution">
    <text evidence="3">The sequence shown here is derived from an EMBL/GenBank/DDBJ whole genome shotgun (WGS) entry which is preliminary data.</text>
</comment>
<evidence type="ECO:0000313" key="3">
    <source>
        <dbReference type="EMBL" id="MBK1827667.1"/>
    </source>
</evidence>
<feature type="region of interest" description="Disordered" evidence="1">
    <location>
        <begin position="265"/>
        <end position="298"/>
    </location>
</feature>
<evidence type="ECO:0000256" key="2">
    <source>
        <dbReference type="SAM" id="SignalP"/>
    </source>
</evidence>
<feature type="compositionally biased region" description="Low complexity" evidence="1">
    <location>
        <begin position="265"/>
        <end position="276"/>
    </location>
</feature>